<evidence type="ECO:0000256" key="4">
    <source>
        <dbReference type="ARBA" id="ARBA00022525"/>
    </source>
</evidence>
<dbReference type="Gene3D" id="3.10.20.390">
    <property type="entry name" value="Chemotaxis-inhibiting protein CHIPS"/>
    <property type="match status" value="1"/>
</dbReference>
<dbReference type="GO" id="GO:0005576">
    <property type="term" value="C:extracellular region"/>
    <property type="evidence" value="ECO:0007669"/>
    <property type="project" value="UniProtKB-SubCell"/>
</dbReference>
<dbReference type="AlphaFoldDB" id="A0A7U7JU47"/>
<evidence type="ECO:0000256" key="6">
    <source>
        <dbReference type="ARBA" id="ARBA00023026"/>
    </source>
</evidence>
<dbReference type="GeneID" id="66839348"/>
<evidence type="ECO:0000256" key="5">
    <source>
        <dbReference type="ARBA" id="ARBA00022729"/>
    </source>
</evidence>
<dbReference type="RefSeq" id="WP_000739571.1">
    <property type="nucleotide sequence ID" value="NC_016941.1"/>
</dbReference>
<feature type="signal peptide" evidence="7">
    <location>
        <begin position="1"/>
        <end position="28"/>
    </location>
</feature>
<comment type="similarity">
    <text evidence="2">Belongs to the CHIPS/FLIPr family.</text>
</comment>
<sequence length="132" mass="14814">MKKNITKTLIASTVIAVGLLTTSNDAKAFFSYEWQGLEIVKKLADDEKKDEARADKLINEADKNNKPYTGKTVEDLYVIAKKLGKGNKTAVVKIKDGGEKGFYTFDITRPLEEKRKNIPVVANGEIDEITWY</sequence>
<evidence type="ECO:0000256" key="1">
    <source>
        <dbReference type="ARBA" id="ARBA00004613"/>
    </source>
</evidence>
<name>A0A7U7JU47_9STAP</name>
<feature type="chain" id="PRO_5031443850" description="FPRL1 inhibitory protein" evidence="7">
    <location>
        <begin position="29"/>
        <end position="132"/>
    </location>
</feature>
<dbReference type="InterPro" id="IPR023256">
    <property type="entry name" value="FLIPR"/>
</dbReference>
<dbReference type="InterPro" id="IPR038529">
    <property type="entry name" value="FLIPR/CHIP_sf"/>
</dbReference>
<dbReference type="KEGG" id="suh:SAMSHR1132_10000"/>
<dbReference type="InterPro" id="IPR023253">
    <property type="entry name" value="FLIPR/CHIPS"/>
</dbReference>
<evidence type="ECO:0000313" key="9">
    <source>
        <dbReference type="Proteomes" id="UP000236509"/>
    </source>
</evidence>
<dbReference type="Proteomes" id="UP000236509">
    <property type="component" value="Unassembled WGS sequence"/>
</dbReference>
<keyword evidence="6" id="KW-0843">Virulence</keyword>
<dbReference type="PRINTS" id="PR02037">
    <property type="entry name" value="FLIPR"/>
</dbReference>
<dbReference type="EMBL" id="CVOU01000018">
    <property type="protein sequence ID" value="CRI26314.1"/>
    <property type="molecule type" value="Genomic_DNA"/>
</dbReference>
<reference evidence="8 9" key="1">
    <citation type="submission" date="2015-04" db="EMBL/GenBank/DDBJ databases">
        <authorList>
            <person name="Cao L."/>
            <person name="Gao C.H."/>
        </authorList>
    </citation>
    <scope>NUCLEOTIDE SEQUENCE [LARGE SCALE GENOMIC DNA]</scope>
    <source>
        <strain evidence="8 9">SH3</strain>
    </source>
</reference>
<proteinExistence type="inferred from homology"/>
<gene>
    <name evidence="8" type="primary">flr</name>
    <name evidence="8" type="ORF">BN1326_60271</name>
</gene>
<keyword evidence="5 7" id="KW-0732">Signal</keyword>
<evidence type="ECO:0000256" key="7">
    <source>
        <dbReference type="SAM" id="SignalP"/>
    </source>
</evidence>
<evidence type="ECO:0000313" key="8">
    <source>
        <dbReference type="EMBL" id="CRI26314.1"/>
    </source>
</evidence>
<dbReference type="Pfam" id="PF16104">
    <property type="entry name" value="FPRL1_inhibitor"/>
    <property type="match status" value="1"/>
</dbReference>
<evidence type="ECO:0000256" key="3">
    <source>
        <dbReference type="ARBA" id="ARBA00016510"/>
    </source>
</evidence>
<organism evidence="8 9">
    <name type="scientific">Staphylococcus argenteus</name>
    <dbReference type="NCBI Taxonomy" id="985002"/>
    <lineage>
        <taxon>Bacteria</taxon>
        <taxon>Bacillati</taxon>
        <taxon>Bacillota</taxon>
        <taxon>Bacilli</taxon>
        <taxon>Bacillales</taxon>
        <taxon>Staphylococcaceae</taxon>
        <taxon>Staphylococcus</taxon>
    </lineage>
</organism>
<evidence type="ECO:0000256" key="2">
    <source>
        <dbReference type="ARBA" id="ARBA00008228"/>
    </source>
</evidence>
<accession>A0A7U7JU47</accession>
<dbReference type="PRINTS" id="PR02035">
    <property type="entry name" value="FLIPRCHIPS"/>
</dbReference>
<comment type="subcellular location">
    <subcellularLocation>
        <location evidence="1">Secreted</location>
    </subcellularLocation>
</comment>
<protein>
    <recommendedName>
        <fullName evidence="3">FPRL1 inhibitory protein</fullName>
    </recommendedName>
</protein>
<keyword evidence="9" id="KW-1185">Reference proteome</keyword>
<comment type="caution">
    <text evidence="8">The sequence shown here is derived from an EMBL/GenBank/DDBJ whole genome shotgun (WGS) entry which is preliminary data.</text>
</comment>
<keyword evidence="4" id="KW-0964">Secreted</keyword>